<evidence type="ECO:0000313" key="1">
    <source>
        <dbReference type="EMBL" id="GFU17937.1"/>
    </source>
</evidence>
<evidence type="ECO:0000313" key="2">
    <source>
        <dbReference type="Proteomes" id="UP000887013"/>
    </source>
</evidence>
<protein>
    <submittedName>
        <fullName evidence="1">Uncharacterized protein</fullName>
    </submittedName>
</protein>
<feature type="non-terminal residue" evidence="1">
    <location>
        <position position="1"/>
    </location>
</feature>
<reference evidence="1" key="1">
    <citation type="submission" date="2020-08" db="EMBL/GenBank/DDBJ databases">
        <title>Multicomponent nature underlies the extraordinary mechanical properties of spider dragline silk.</title>
        <authorList>
            <person name="Kono N."/>
            <person name="Nakamura H."/>
            <person name="Mori M."/>
            <person name="Yoshida Y."/>
            <person name="Ohtoshi R."/>
            <person name="Malay A.D."/>
            <person name="Moran D.A.P."/>
            <person name="Tomita M."/>
            <person name="Numata K."/>
            <person name="Arakawa K."/>
        </authorList>
    </citation>
    <scope>NUCLEOTIDE SEQUENCE</scope>
</reference>
<comment type="caution">
    <text evidence="1">The sequence shown here is derived from an EMBL/GenBank/DDBJ whole genome shotgun (WGS) entry which is preliminary data.</text>
</comment>
<accession>A0A8X6UID4</accession>
<gene>
    <name evidence="1" type="ORF">NPIL_516481</name>
</gene>
<organism evidence="1 2">
    <name type="scientific">Nephila pilipes</name>
    <name type="common">Giant wood spider</name>
    <name type="synonym">Nephila maculata</name>
    <dbReference type="NCBI Taxonomy" id="299642"/>
    <lineage>
        <taxon>Eukaryota</taxon>
        <taxon>Metazoa</taxon>
        <taxon>Ecdysozoa</taxon>
        <taxon>Arthropoda</taxon>
        <taxon>Chelicerata</taxon>
        <taxon>Arachnida</taxon>
        <taxon>Araneae</taxon>
        <taxon>Araneomorphae</taxon>
        <taxon>Entelegynae</taxon>
        <taxon>Araneoidea</taxon>
        <taxon>Nephilidae</taxon>
        <taxon>Nephila</taxon>
    </lineage>
</organism>
<dbReference type="AlphaFoldDB" id="A0A8X6UID4"/>
<sequence length="49" mass="5148">MSLIKVINGHPLAANGTPNGNVCGGFQMVVQCPGRHVQGKIIFVFVAAR</sequence>
<dbReference type="Proteomes" id="UP000887013">
    <property type="component" value="Unassembled WGS sequence"/>
</dbReference>
<dbReference type="EMBL" id="BMAW01030753">
    <property type="protein sequence ID" value="GFU17937.1"/>
    <property type="molecule type" value="Genomic_DNA"/>
</dbReference>
<keyword evidence="2" id="KW-1185">Reference proteome</keyword>
<proteinExistence type="predicted"/>
<name>A0A8X6UID4_NEPPI</name>